<reference evidence="1 2" key="1">
    <citation type="journal article" date="2022" name="New Phytol.">
        <title>Ecological generalism drives hyperdiversity of secondary metabolite gene clusters in xylarialean endophytes.</title>
        <authorList>
            <person name="Franco M.E.E."/>
            <person name="Wisecaver J.H."/>
            <person name="Arnold A.E."/>
            <person name="Ju Y.M."/>
            <person name="Slot J.C."/>
            <person name="Ahrendt S."/>
            <person name="Moore L.P."/>
            <person name="Eastman K.E."/>
            <person name="Scott K."/>
            <person name="Konkel Z."/>
            <person name="Mondo S.J."/>
            <person name="Kuo A."/>
            <person name="Hayes R.D."/>
            <person name="Haridas S."/>
            <person name="Andreopoulos B."/>
            <person name="Riley R."/>
            <person name="LaButti K."/>
            <person name="Pangilinan J."/>
            <person name="Lipzen A."/>
            <person name="Amirebrahimi M."/>
            <person name="Yan J."/>
            <person name="Adam C."/>
            <person name="Keymanesh K."/>
            <person name="Ng V."/>
            <person name="Louie K."/>
            <person name="Northen T."/>
            <person name="Drula E."/>
            <person name="Henrissat B."/>
            <person name="Hsieh H.M."/>
            <person name="Youens-Clark K."/>
            <person name="Lutzoni F."/>
            <person name="Miadlikowska J."/>
            <person name="Eastwood D.C."/>
            <person name="Hamelin R.C."/>
            <person name="Grigoriev I.V."/>
            <person name="U'Ren J.M."/>
        </authorList>
    </citation>
    <scope>NUCLEOTIDE SEQUENCE [LARGE SCALE GENOMIC DNA]</scope>
    <source>
        <strain evidence="1 2">ER1909</strain>
    </source>
</reference>
<keyword evidence="2" id="KW-1185">Reference proteome</keyword>
<evidence type="ECO:0000313" key="1">
    <source>
        <dbReference type="EMBL" id="KAI6085517.1"/>
    </source>
</evidence>
<dbReference type="EMBL" id="MU394324">
    <property type="protein sequence ID" value="KAI6085517.1"/>
    <property type="molecule type" value="Genomic_DNA"/>
</dbReference>
<sequence length="360" mass="38240">MASSSTATVTSAAGSSSAATTTPALSVLYVTVKPLTDTFTPPASCGEMHLTQLSSPGYQIWLNEPQPVTQSQFGDCYPPGFIDGYTSVYGSSSSIAPMFSPMVCPQGWSTAATWTNGYIACCASGFLFHPPDTTVDENRPGYGGTCYSNFEADQTVKVTVYNSASVTATIDWVASGTTDQAYAHPIDGYQLAVATSTSSSSVESVAATQSASPTSSADASSSSHISGGGIAGAVIGSLGALALILLAVFFFARRYQRKNKPPPSFAGDEHYQEQQHQQQPQYQQQTEWNKEPMTATSPSTGYIQSPYYGTDTNTFDSQIPPYTTTAPRYELGSHEPTELDSGYAGRELDAGNEKQHQNHM</sequence>
<comment type="caution">
    <text evidence="1">The sequence shown here is derived from an EMBL/GenBank/DDBJ whole genome shotgun (WGS) entry which is preliminary data.</text>
</comment>
<protein>
    <submittedName>
        <fullName evidence="1">Uncharacterized protein</fullName>
    </submittedName>
</protein>
<name>A0ACC0CYC5_9PEZI</name>
<evidence type="ECO:0000313" key="2">
    <source>
        <dbReference type="Proteomes" id="UP001497680"/>
    </source>
</evidence>
<gene>
    <name evidence="1" type="ORF">F4821DRAFT_240349</name>
</gene>
<accession>A0ACC0CYC5</accession>
<proteinExistence type="predicted"/>
<organism evidence="1 2">
    <name type="scientific">Hypoxylon rubiginosum</name>
    <dbReference type="NCBI Taxonomy" id="110542"/>
    <lineage>
        <taxon>Eukaryota</taxon>
        <taxon>Fungi</taxon>
        <taxon>Dikarya</taxon>
        <taxon>Ascomycota</taxon>
        <taxon>Pezizomycotina</taxon>
        <taxon>Sordariomycetes</taxon>
        <taxon>Xylariomycetidae</taxon>
        <taxon>Xylariales</taxon>
        <taxon>Hypoxylaceae</taxon>
        <taxon>Hypoxylon</taxon>
    </lineage>
</organism>
<dbReference type="Proteomes" id="UP001497680">
    <property type="component" value="Unassembled WGS sequence"/>
</dbReference>